<organism evidence="1 2">
    <name type="scientific">Apatococcus lobatus</name>
    <dbReference type="NCBI Taxonomy" id="904363"/>
    <lineage>
        <taxon>Eukaryota</taxon>
        <taxon>Viridiplantae</taxon>
        <taxon>Chlorophyta</taxon>
        <taxon>core chlorophytes</taxon>
        <taxon>Trebouxiophyceae</taxon>
        <taxon>Chlorellales</taxon>
        <taxon>Chlorellaceae</taxon>
        <taxon>Apatococcus</taxon>
    </lineage>
</organism>
<name>A0AAW1QLM9_9CHLO</name>
<keyword evidence="2" id="KW-1185">Reference proteome</keyword>
<evidence type="ECO:0000313" key="2">
    <source>
        <dbReference type="Proteomes" id="UP001438707"/>
    </source>
</evidence>
<dbReference type="EMBL" id="JALJOS010000032">
    <property type="protein sequence ID" value="KAK9822416.1"/>
    <property type="molecule type" value="Genomic_DNA"/>
</dbReference>
<protein>
    <submittedName>
        <fullName evidence="1">Uncharacterized protein</fullName>
    </submittedName>
</protein>
<dbReference type="Proteomes" id="UP001438707">
    <property type="component" value="Unassembled WGS sequence"/>
</dbReference>
<gene>
    <name evidence="1" type="ORF">WJX74_003794</name>
</gene>
<dbReference type="AlphaFoldDB" id="A0AAW1QLM9"/>
<comment type="caution">
    <text evidence="1">The sequence shown here is derived from an EMBL/GenBank/DDBJ whole genome shotgun (WGS) entry which is preliminary data.</text>
</comment>
<sequence>MGKGGFLTGRHPAGTALAENCFRKATKPVRGHLLNHGRGATRVLPEGRWRGFTPSTRRTSHKLSLLLIF</sequence>
<evidence type="ECO:0000313" key="1">
    <source>
        <dbReference type="EMBL" id="KAK9822416.1"/>
    </source>
</evidence>
<proteinExistence type="predicted"/>
<accession>A0AAW1QLM9</accession>
<reference evidence="1 2" key="1">
    <citation type="journal article" date="2024" name="Nat. Commun.">
        <title>Phylogenomics reveals the evolutionary origins of lichenization in chlorophyte algae.</title>
        <authorList>
            <person name="Puginier C."/>
            <person name="Libourel C."/>
            <person name="Otte J."/>
            <person name="Skaloud P."/>
            <person name="Haon M."/>
            <person name="Grisel S."/>
            <person name="Petersen M."/>
            <person name="Berrin J.G."/>
            <person name="Delaux P.M."/>
            <person name="Dal Grande F."/>
            <person name="Keller J."/>
        </authorList>
    </citation>
    <scope>NUCLEOTIDE SEQUENCE [LARGE SCALE GENOMIC DNA]</scope>
    <source>
        <strain evidence="1 2">SAG 2145</strain>
    </source>
</reference>